<keyword evidence="1" id="KW-0472">Membrane</keyword>
<name>A0A3N4I3P7_ASCIM</name>
<keyword evidence="1" id="KW-1133">Transmembrane helix</keyword>
<dbReference type="AlphaFoldDB" id="A0A3N4I3P7"/>
<evidence type="ECO:0000313" key="3">
    <source>
        <dbReference type="Proteomes" id="UP000275078"/>
    </source>
</evidence>
<evidence type="ECO:0000256" key="1">
    <source>
        <dbReference type="SAM" id="Phobius"/>
    </source>
</evidence>
<feature type="transmembrane region" description="Helical" evidence="1">
    <location>
        <begin position="127"/>
        <end position="143"/>
    </location>
</feature>
<keyword evidence="3" id="KW-1185">Reference proteome</keyword>
<dbReference type="Proteomes" id="UP000275078">
    <property type="component" value="Unassembled WGS sequence"/>
</dbReference>
<reference evidence="2 3" key="1">
    <citation type="journal article" date="2018" name="Nat. Ecol. Evol.">
        <title>Pezizomycetes genomes reveal the molecular basis of ectomycorrhizal truffle lifestyle.</title>
        <authorList>
            <person name="Murat C."/>
            <person name="Payen T."/>
            <person name="Noel B."/>
            <person name="Kuo A."/>
            <person name="Morin E."/>
            <person name="Chen J."/>
            <person name="Kohler A."/>
            <person name="Krizsan K."/>
            <person name="Balestrini R."/>
            <person name="Da Silva C."/>
            <person name="Montanini B."/>
            <person name="Hainaut M."/>
            <person name="Levati E."/>
            <person name="Barry K.W."/>
            <person name="Belfiori B."/>
            <person name="Cichocki N."/>
            <person name="Clum A."/>
            <person name="Dockter R.B."/>
            <person name="Fauchery L."/>
            <person name="Guy J."/>
            <person name="Iotti M."/>
            <person name="Le Tacon F."/>
            <person name="Lindquist E.A."/>
            <person name="Lipzen A."/>
            <person name="Malagnac F."/>
            <person name="Mello A."/>
            <person name="Molinier V."/>
            <person name="Miyauchi S."/>
            <person name="Poulain J."/>
            <person name="Riccioni C."/>
            <person name="Rubini A."/>
            <person name="Sitrit Y."/>
            <person name="Splivallo R."/>
            <person name="Traeger S."/>
            <person name="Wang M."/>
            <person name="Zifcakova L."/>
            <person name="Wipf D."/>
            <person name="Zambonelli A."/>
            <person name="Paolocci F."/>
            <person name="Nowrousian M."/>
            <person name="Ottonello S."/>
            <person name="Baldrian P."/>
            <person name="Spatafora J.W."/>
            <person name="Henrissat B."/>
            <person name="Nagy L.G."/>
            <person name="Aury J.M."/>
            <person name="Wincker P."/>
            <person name="Grigoriev I.V."/>
            <person name="Bonfante P."/>
            <person name="Martin F.M."/>
        </authorList>
    </citation>
    <scope>NUCLEOTIDE SEQUENCE [LARGE SCALE GENOMIC DNA]</scope>
    <source>
        <strain evidence="2 3">RN42</strain>
    </source>
</reference>
<organism evidence="2 3">
    <name type="scientific">Ascobolus immersus RN42</name>
    <dbReference type="NCBI Taxonomy" id="1160509"/>
    <lineage>
        <taxon>Eukaryota</taxon>
        <taxon>Fungi</taxon>
        <taxon>Dikarya</taxon>
        <taxon>Ascomycota</taxon>
        <taxon>Pezizomycotina</taxon>
        <taxon>Pezizomycetes</taxon>
        <taxon>Pezizales</taxon>
        <taxon>Ascobolaceae</taxon>
        <taxon>Ascobolus</taxon>
    </lineage>
</organism>
<dbReference type="EMBL" id="ML119685">
    <property type="protein sequence ID" value="RPA80745.1"/>
    <property type="molecule type" value="Genomic_DNA"/>
</dbReference>
<feature type="transmembrane region" description="Helical" evidence="1">
    <location>
        <begin position="86"/>
        <end position="115"/>
    </location>
</feature>
<keyword evidence="1" id="KW-0812">Transmembrane</keyword>
<accession>A0A3N4I3P7</accession>
<gene>
    <name evidence="2" type="ORF">BJ508DRAFT_125285</name>
</gene>
<sequence length="177" mass="20185">MFKGDEACAYAPEATGLFLFLFVLFYSPTSALSFSGAFGCLNFHRRARCFFLRLGSIFSCGERGACCDLSFSCCKKFRWLHCFQCFWLSISLVSLFEISFATTLSFCSIITTFFLRICFCLGCFKDILWCAGLVTFLLVFLYVRRACFTVLCSCVCERSKTTIVFPPCVFCFHVYIC</sequence>
<protein>
    <submittedName>
        <fullName evidence="2">Uncharacterized protein</fullName>
    </submittedName>
</protein>
<evidence type="ECO:0000313" key="2">
    <source>
        <dbReference type="EMBL" id="RPA80745.1"/>
    </source>
</evidence>
<feature type="transmembrane region" description="Helical" evidence="1">
    <location>
        <begin position="7"/>
        <end position="26"/>
    </location>
</feature>
<proteinExistence type="predicted"/>